<dbReference type="AlphaFoldDB" id="A0A0R1Y163"/>
<keyword evidence="2" id="KW-0378">Hydrolase</keyword>
<dbReference type="InterPro" id="IPR003507">
    <property type="entry name" value="S66_fam"/>
</dbReference>
<accession>A0A0R1Y163</accession>
<dbReference type="SUPFAM" id="SSF141986">
    <property type="entry name" value="LD-carboxypeptidase A C-terminal domain-like"/>
    <property type="match status" value="1"/>
</dbReference>
<dbReference type="Gene3D" id="3.40.50.10740">
    <property type="entry name" value="Class I glutamine amidotransferase-like"/>
    <property type="match status" value="1"/>
</dbReference>
<gene>
    <name evidence="5" type="ORF">FC83_GL000008</name>
</gene>
<dbReference type="GO" id="GO:0016787">
    <property type="term" value="F:hydrolase activity"/>
    <property type="evidence" value="ECO:0007669"/>
    <property type="project" value="UniProtKB-KW"/>
</dbReference>
<dbReference type="InterPro" id="IPR040449">
    <property type="entry name" value="Peptidase_S66_N"/>
</dbReference>
<dbReference type="PIRSF" id="PIRSF028757">
    <property type="entry name" value="LD-carboxypeptidase"/>
    <property type="match status" value="1"/>
</dbReference>
<keyword evidence="6" id="KW-1185">Reference proteome</keyword>
<dbReference type="EMBL" id="AZGA01000006">
    <property type="protein sequence ID" value="KRM36110.1"/>
    <property type="molecule type" value="Genomic_DNA"/>
</dbReference>
<evidence type="ECO:0000259" key="4">
    <source>
        <dbReference type="Pfam" id="PF17676"/>
    </source>
</evidence>
<evidence type="ECO:0000259" key="3">
    <source>
        <dbReference type="Pfam" id="PF02016"/>
    </source>
</evidence>
<reference evidence="5 6" key="1">
    <citation type="journal article" date="2015" name="Genome Announc.">
        <title>Expanding the biotechnology potential of lactobacilli through comparative genomics of 213 strains and associated genera.</title>
        <authorList>
            <person name="Sun Z."/>
            <person name="Harris H.M."/>
            <person name="McCann A."/>
            <person name="Guo C."/>
            <person name="Argimon S."/>
            <person name="Zhang W."/>
            <person name="Yang X."/>
            <person name="Jeffery I.B."/>
            <person name="Cooney J.C."/>
            <person name="Kagawa T.F."/>
            <person name="Liu W."/>
            <person name="Song Y."/>
            <person name="Salvetti E."/>
            <person name="Wrobel A."/>
            <person name="Rasinkangas P."/>
            <person name="Parkhill J."/>
            <person name="Rea M.C."/>
            <person name="O'Sullivan O."/>
            <person name="Ritari J."/>
            <person name="Douillard F.P."/>
            <person name="Paul Ross R."/>
            <person name="Yang R."/>
            <person name="Briner A.E."/>
            <person name="Felis G.E."/>
            <person name="de Vos W.M."/>
            <person name="Barrangou R."/>
            <person name="Klaenhammer T.R."/>
            <person name="Caufield P.W."/>
            <person name="Cui Y."/>
            <person name="Zhang H."/>
            <person name="O'Toole P.W."/>
        </authorList>
    </citation>
    <scope>NUCLEOTIDE SEQUENCE [LARGE SCALE GENOMIC DNA]</scope>
    <source>
        <strain evidence="5 6">DSM 18527</strain>
    </source>
</reference>
<dbReference type="Proteomes" id="UP000051236">
    <property type="component" value="Unassembled WGS sequence"/>
</dbReference>
<organism evidence="5 6">
    <name type="scientific">Agrilactobacillus composti DSM 18527 = JCM 14202</name>
    <dbReference type="NCBI Taxonomy" id="1423734"/>
    <lineage>
        <taxon>Bacteria</taxon>
        <taxon>Bacillati</taxon>
        <taxon>Bacillota</taxon>
        <taxon>Bacilli</taxon>
        <taxon>Lactobacillales</taxon>
        <taxon>Lactobacillaceae</taxon>
        <taxon>Agrilactobacillus</taxon>
    </lineage>
</organism>
<dbReference type="Pfam" id="PF02016">
    <property type="entry name" value="Peptidase_S66"/>
    <property type="match status" value="1"/>
</dbReference>
<dbReference type="Pfam" id="PF17676">
    <property type="entry name" value="Peptidase_S66C"/>
    <property type="match status" value="1"/>
</dbReference>
<dbReference type="InterPro" id="IPR040921">
    <property type="entry name" value="Peptidase_S66C"/>
</dbReference>
<name>A0A0R1Y163_9LACO</name>
<proteinExistence type="inferred from homology"/>
<comment type="similarity">
    <text evidence="1">Belongs to the peptidase S66 family.</text>
</comment>
<dbReference type="InterPro" id="IPR029062">
    <property type="entry name" value="Class_I_gatase-like"/>
</dbReference>
<comment type="caution">
    <text evidence="5">The sequence shown here is derived from an EMBL/GenBank/DDBJ whole genome shotgun (WGS) entry which is preliminary data.</text>
</comment>
<dbReference type="InterPro" id="IPR027461">
    <property type="entry name" value="Carboxypeptidase_A_C_sf"/>
</dbReference>
<evidence type="ECO:0000256" key="1">
    <source>
        <dbReference type="ARBA" id="ARBA00010233"/>
    </source>
</evidence>
<dbReference type="Gene3D" id="3.50.30.60">
    <property type="entry name" value="LD-carboxypeptidase A C-terminal domain-like"/>
    <property type="match status" value="1"/>
</dbReference>
<dbReference type="PANTHER" id="PTHR30237">
    <property type="entry name" value="MURAMOYLTETRAPEPTIDE CARBOXYPEPTIDASE"/>
    <property type="match status" value="1"/>
</dbReference>
<dbReference type="CDD" id="cd07062">
    <property type="entry name" value="Peptidase_S66_mccF_like"/>
    <property type="match status" value="1"/>
</dbReference>
<dbReference type="PANTHER" id="PTHR30237:SF4">
    <property type="entry name" value="LD-CARBOXYPEPTIDASE C-TERMINAL DOMAIN-CONTAINING PROTEIN"/>
    <property type="match status" value="1"/>
</dbReference>
<dbReference type="PATRIC" id="fig|1423734.3.peg.8"/>
<dbReference type="eggNOG" id="COG1619">
    <property type="taxonomic scope" value="Bacteria"/>
</dbReference>
<evidence type="ECO:0000256" key="2">
    <source>
        <dbReference type="ARBA" id="ARBA00022801"/>
    </source>
</evidence>
<evidence type="ECO:0000313" key="6">
    <source>
        <dbReference type="Proteomes" id="UP000051236"/>
    </source>
</evidence>
<protein>
    <submittedName>
        <fullName evidence="5">Mccc family protein</fullName>
    </submittedName>
</protein>
<evidence type="ECO:0000313" key="5">
    <source>
        <dbReference type="EMBL" id="KRM36110.1"/>
    </source>
</evidence>
<sequence length="360" mass="40354">MLHKPPALKPGDQVGIVSLSQGTLGEDFAAHQRQLGVKRLEELGLNPVFMPNALKGIVYLAAHPEARAADLKTAFLNPEIKGIFCAIGGDDTYRLLPYLMTDTDFIQAVTMQPKIFSDFSDTTINHLMFYRLGLRSFYGPNFLNDLAELDHKLLPFTQQTLKHYFENPAVTDITASPVWYEEQTDFSEQSLGTPRVSHPETHGFEVLRGRGRIKGELLGGCLDSFYDILTTNRYPDEAAVIAKYQLFPDAKIWQGKILFIETSEEQPKPTLYRAMLQTLAQQGVLAAVAGIIVGKPQNERYYEAYKVALLQVTAAYQTPIIYNVNFGHAYPRTALPYGAEALLDLDQGRIQITEPYFAEN</sequence>
<dbReference type="RefSeq" id="WP_057002353.1">
    <property type="nucleotide sequence ID" value="NZ_AZGA01000006.1"/>
</dbReference>
<dbReference type="SUPFAM" id="SSF52317">
    <property type="entry name" value="Class I glutamine amidotransferase-like"/>
    <property type="match status" value="1"/>
</dbReference>
<feature type="domain" description="LD-carboxypeptidase N-terminal" evidence="3">
    <location>
        <begin position="14"/>
        <end position="139"/>
    </location>
</feature>
<feature type="domain" description="LD-carboxypeptidase C-terminal" evidence="4">
    <location>
        <begin position="214"/>
        <end position="341"/>
    </location>
</feature>
<dbReference type="InterPro" id="IPR027478">
    <property type="entry name" value="LdcA_N"/>
</dbReference>
<dbReference type="STRING" id="1423734.FC83_GL000008"/>